<keyword evidence="11" id="KW-0698">rRNA processing</keyword>
<evidence type="ECO:0000256" key="5">
    <source>
        <dbReference type="ARBA" id="ARBA00022723"/>
    </source>
</evidence>
<keyword evidence="9 11" id="KW-0694">RNA-binding</keyword>
<comment type="catalytic activity">
    <reaction evidence="1 11">
        <text>Endonucleolytic cleavage to 5'-phosphomonoester.</text>
        <dbReference type="EC" id="3.1.26.3"/>
    </reaction>
</comment>
<name>A0ABM7NMM9_9FIRM</name>
<dbReference type="InterPro" id="IPR011907">
    <property type="entry name" value="RNase_III"/>
</dbReference>
<evidence type="ECO:0000256" key="10">
    <source>
        <dbReference type="ARBA" id="ARBA00049596"/>
    </source>
</evidence>
<comment type="subcellular location">
    <subcellularLocation>
        <location evidence="11">Cytoplasm</location>
    </subcellularLocation>
</comment>
<evidence type="ECO:0000256" key="9">
    <source>
        <dbReference type="ARBA" id="ARBA00022884"/>
    </source>
</evidence>
<accession>A0ABM7NMM9</accession>
<feature type="domain" description="DRBM" evidence="12">
    <location>
        <begin position="157"/>
        <end position="223"/>
    </location>
</feature>
<organism evidence="14 15">
    <name type="scientific">Caldicellulosiruptor diazotrophicus</name>
    <dbReference type="NCBI Taxonomy" id="2806205"/>
    <lineage>
        <taxon>Bacteria</taxon>
        <taxon>Bacillati</taxon>
        <taxon>Bacillota</taxon>
        <taxon>Bacillota incertae sedis</taxon>
        <taxon>Caldicellulosiruptorales</taxon>
        <taxon>Caldicellulosiruptoraceae</taxon>
        <taxon>Caldicellulosiruptor</taxon>
    </lineage>
</organism>
<dbReference type="Gene3D" id="1.10.1520.10">
    <property type="entry name" value="Ribonuclease III domain"/>
    <property type="match status" value="1"/>
</dbReference>
<feature type="active site" evidence="11">
    <location>
        <position position="47"/>
    </location>
</feature>
<evidence type="ECO:0000313" key="15">
    <source>
        <dbReference type="Proteomes" id="UP000663623"/>
    </source>
</evidence>
<keyword evidence="7 11" id="KW-0378">Hydrolase</keyword>
<keyword evidence="6 11" id="KW-0255">Endonuclease</keyword>
<gene>
    <name evidence="11 14" type="primary">rnc</name>
    <name evidence="14" type="ORF">CaldiYA01_13460</name>
</gene>
<dbReference type="Proteomes" id="UP000663623">
    <property type="component" value="Chromosome"/>
</dbReference>
<keyword evidence="11" id="KW-0699">rRNA-binding</keyword>
<evidence type="ECO:0000256" key="11">
    <source>
        <dbReference type="HAMAP-Rule" id="MF_00104"/>
    </source>
</evidence>
<feature type="domain" description="RNase III" evidence="13">
    <location>
        <begin position="5"/>
        <end position="130"/>
    </location>
</feature>
<comment type="similarity">
    <text evidence="2">Belongs to the ribonuclease III family.</text>
</comment>
<evidence type="ECO:0000256" key="1">
    <source>
        <dbReference type="ARBA" id="ARBA00000109"/>
    </source>
</evidence>
<dbReference type="PROSITE" id="PS00517">
    <property type="entry name" value="RNASE_3_1"/>
    <property type="match status" value="1"/>
</dbReference>
<evidence type="ECO:0000256" key="6">
    <source>
        <dbReference type="ARBA" id="ARBA00022759"/>
    </source>
</evidence>
<dbReference type="CDD" id="cd00593">
    <property type="entry name" value="RIBOc"/>
    <property type="match status" value="1"/>
</dbReference>
<dbReference type="SUPFAM" id="SSF54768">
    <property type="entry name" value="dsRNA-binding domain-like"/>
    <property type="match status" value="1"/>
</dbReference>
<comment type="function">
    <text evidence="10 11">Digests double-stranded RNA. Involved in the processing of primary rRNA transcript to yield the immediate precursors to the large and small rRNAs (23S and 16S). Processes some mRNAs, and tRNAs when they are encoded in the rRNA operon. Processes pre-crRNA and tracrRNA of type II CRISPR loci if present in the organism.</text>
</comment>
<dbReference type="NCBIfam" id="TIGR02191">
    <property type="entry name" value="RNaseIII"/>
    <property type="match status" value="1"/>
</dbReference>
<dbReference type="Pfam" id="PF00035">
    <property type="entry name" value="dsrm"/>
    <property type="match status" value="1"/>
</dbReference>
<dbReference type="Gene3D" id="3.30.160.20">
    <property type="match status" value="1"/>
</dbReference>
<dbReference type="SUPFAM" id="SSF69065">
    <property type="entry name" value="RNase III domain-like"/>
    <property type="match status" value="1"/>
</dbReference>
<dbReference type="SMART" id="SM00535">
    <property type="entry name" value="RIBOc"/>
    <property type="match status" value="1"/>
</dbReference>
<dbReference type="CDD" id="cd10845">
    <property type="entry name" value="DSRM_RNAse_III_family"/>
    <property type="match status" value="1"/>
</dbReference>
<feature type="binding site" evidence="11">
    <location>
        <position position="43"/>
    </location>
    <ligand>
        <name>Mg(2+)</name>
        <dbReference type="ChEBI" id="CHEBI:18420"/>
    </ligand>
</feature>
<keyword evidence="4 11" id="KW-0540">Nuclease</keyword>
<evidence type="ECO:0000256" key="4">
    <source>
        <dbReference type="ARBA" id="ARBA00022722"/>
    </source>
</evidence>
<protein>
    <recommendedName>
        <fullName evidence="11">Ribonuclease 3</fullName>
        <ecNumber evidence="11">3.1.26.3</ecNumber>
    </recommendedName>
    <alternativeName>
        <fullName evidence="11">Ribonuclease III</fullName>
        <shortName evidence="11">RNase III</shortName>
    </alternativeName>
</protein>
<reference evidence="14 15" key="1">
    <citation type="submission" date="2021-02" db="EMBL/GenBank/DDBJ databases">
        <title>Nitrogen-fixing ability and nitrogen fixation related genes of thermophilic fermentative bacteria in the genus Caldicellulosiruptor.</title>
        <authorList>
            <person name="Chen Y."/>
            <person name="Nishihara A."/>
            <person name="Haruta S."/>
        </authorList>
    </citation>
    <scope>NUCLEOTIDE SEQUENCE [LARGE SCALE GENOMIC DNA]</scope>
    <source>
        <strain evidence="14 15">YA01</strain>
    </source>
</reference>
<evidence type="ECO:0000256" key="8">
    <source>
        <dbReference type="ARBA" id="ARBA00022842"/>
    </source>
</evidence>
<comment type="cofactor">
    <cofactor evidence="11">
        <name>Mg(2+)</name>
        <dbReference type="ChEBI" id="CHEBI:18420"/>
    </cofactor>
</comment>
<evidence type="ECO:0000313" key="14">
    <source>
        <dbReference type="EMBL" id="BCS81386.1"/>
    </source>
</evidence>
<dbReference type="Pfam" id="PF14622">
    <property type="entry name" value="Ribonucleas_3_3"/>
    <property type="match status" value="1"/>
</dbReference>
<sequence length="226" mass="26120">MDIKMEEIENALGYKFKDKNLLKLALTHKSATHSNKNCYERLEFLGDAALELVVSKYLFVNFPDLSEGELTNIRSAVVCSQTLSDVAEKLSIKNHIIFGKREKMEKFNENKFILADVVEAIFGAIFIESGFDKLEKIIVNLLKPYIQKAISGKLFYDYKTKLQEIMQREGQKEIAYKDYEIIEKKYFKSELFVDDKKVSEGYGSSKKEAQQDAAYKFLLKMGEQEE</sequence>
<keyword evidence="5 11" id="KW-0479">Metal-binding</keyword>
<evidence type="ECO:0000256" key="7">
    <source>
        <dbReference type="ARBA" id="ARBA00022801"/>
    </source>
</evidence>
<dbReference type="PROSITE" id="PS50142">
    <property type="entry name" value="RNASE_3_2"/>
    <property type="match status" value="1"/>
</dbReference>
<keyword evidence="11" id="KW-0963">Cytoplasm</keyword>
<keyword evidence="15" id="KW-1185">Reference proteome</keyword>
<dbReference type="InterPro" id="IPR036389">
    <property type="entry name" value="RNase_III_sf"/>
</dbReference>
<feature type="binding site" evidence="11">
    <location>
        <position position="119"/>
    </location>
    <ligand>
        <name>Mg(2+)</name>
        <dbReference type="ChEBI" id="CHEBI:18420"/>
    </ligand>
</feature>
<dbReference type="PROSITE" id="PS50137">
    <property type="entry name" value="DS_RBD"/>
    <property type="match status" value="1"/>
</dbReference>
<keyword evidence="8 11" id="KW-0460">Magnesium</keyword>
<comment type="subunit">
    <text evidence="11">Homodimer.</text>
</comment>
<evidence type="ECO:0000256" key="3">
    <source>
        <dbReference type="ARBA" id="ARBA00022664"/>
    </source>
</evidence>
<evidence type="ECO:0000256" key="2">
    <source>
        <dbReference type="ARBA" id="ARBA00010183"/>
    </source>
</evidence>
<dbReference type="HAMAP" id="MF_00104">
    <property type="entry name" value="RNase_III"/>
    <property type="match status" value="1"/>
</dbReference>
<evidence type="ECO:0000259" key="13">
    <source>
        <dbReference type="PROSITE" id="PS50142"/>
    </source>
</evidence>
<dbReference type="EC" id="3.1.26.3" evidence="11"/>
<dbReference type="PANTHER" id="PTHR14950">
    <property type="entry name" value="DICER-RELATED"/>
    <property type="match status" value="1"/>
</dbReference>
<dbReference type="PANTHER" id="PTHR14950:SF37">
    <property type="entry name" value="ENDORIBONUCLEASE DICER"/>
    <property type="match status" value="1"/>
</dbReference>
<evidence type="ECO:0000259" key="12">
    <source>
        <dbReference type="PROSITE" id="PS50137"/>
    </source>
</evidence>
<dbReference type="EMBL" id="AP024480">
    <property type="protein sequence ID" value="BCS81386.1"/>
    <property type="molecule type" value="Genomic_DNA"/>
</dbReference>
<dbReference type="InterPro" id="IPR014720">
    <property type="entry name" value="dsRBD_dom"/>
</dbReference>
<dbReference type="SMART" id="SM00358">
    <property type="entry name" value="DSRM"/>
    <property type="match status" value="1"/>
</dbReference>
<proteinExistence type="inferred from homology"/>
<dbReference type="InterPro" id="IPR000999">
    <property type="entry name" value="RNase_III_dom"/>
</dbReference>
<keyword evidence="11" id="KW-0819">tRNA processing</keyword>
<keyword evidence="3 11" id="KW-0507">mRNA processing</keyword>
<feature type="active site" evidence="11">
    <location>
        <position position="119"/>
    </location>
</feature>
<feature type="binding site" evidence="11">
    <location>
        <position position="116"/>
    </location>
    <ligand>
        <name>Mg(2+)</name>
        <dbReference type="ChEBI" id="CHEBI:18420"/>
    </ligand>
</feature>